<keyword evidence="4" id="KW-1185">Reference proteome</keyword>
<dbReference type="PANTHER" id="PTHR10039:SF5">
    <property type="entry name" value="NACHT DOMAIN-CONTAINING PROTEIN"/>
    <property type="match status" value="1"/>
</dbReference>
<proteinExistence type="predicted"/>
<dbReference type="PANTHER" id="PTHR10039">
    <property type="entry name" value="AMELOGENIN"/>
    <property type="match status" value="1"/>
</dbReference>
<dbReference type="AlphaFoldDB" id="A0AAD8V3L0"/>
<evidence type="ECO:0000313" key="4">
    <source>
        <dbReference type="Proteomes" id="UP001230504"/>
    </source>
</evidence>
<evidence type="ECO:0000259" key="2">
    <source>
        <dbReference type="Pfam" id="PF24883"/>
    </source>
</evidence>
<sequence>MKKGTLITFFFNARGEQLQKSTTGMYRSLLFQLIEALPQLRTALDFHALMKRNTRLREWTIELLKELLEEVFRNLKDESVTCFIDALDECDEDQIRDMVSFFESVSENTTAMDIGFQVCFSSRHYPHITISKAASLILEGQEGHKDDIVKYVLSELRIGTSKIAQQVRHELQEKASGVFMWVVLVVGILNKEYDGGRLHRLRQRLRELPGDLNTLFRDILIRDRHYLPEIVNENADEVRKSAEARLPFVRYATQQVLYHSDLAEA</sequence>
<protein>
    <recommendedName>
        <fullName evidence="2">Nephrocystin 3-like N-terminal domain-containing protein</fullName>
    </recommendedName>
</protein>
<dbReference type="EMBL" id="JAHLJV010000048">
    <property type="protein sequence ID" value="KAK1585010.1"/>
    <property type="molecule type" value="Genomic_DNA"/>
</dbReference>
<name>A0AAD8V3L0_9PEZI</name>
<gene>
    <name evidence="3" type="ORF">LY79DRAFT_704988</name>
</gene>
<organism evidence="3 4">
    <name type="scientific">Colletotrichum navitas</name>
    <dbReference type="NCBI Taxonomy" id="681940"/>
    <lineage>
        <taxon>Eukaryota</taxon>
        <taxon>Fungi</taxon>
        <taxon>Dikarya</taxon>
        <taxon>Ascomycota</taxon>
        <taxon>Pezizomycotina</taxon>
        <taxon>Sordariomycetes</taxon>
        <taxon>Hypocreomycetidae</taxon>
        <taxon>Glomerellales</taxon>
        <taxon>Glomerellaceae</taxon>
        <taxon>Colletotrichum</taxon>
        <taxon>Colletotrichum graminicola species complex</taxon>
    </lineage>
</organism>
<dbReference type="Proteomes" id="UP001230504">
    <property type="component" value="Unassembled WGS sequence"/>
</dbReference>
<accession>A0AAD8V3L0</accession>
<dbReference type="GeneID" id="85449234"/>
<feature type="domain" description="Nephrocystin 3-like N-terminal" evidence="2">
    <location>
        <begin position="4"/>
        <end position="123"/>
    </location>
</feature>
<evidence type="ECO:0000313" key="3">
    <source>
        <dbReference type="EMBL" id="KAK1585010.1"/>
    </source>
</evidence>
<dbReference type="InterPro" id="IPR056884">
    <property type="entry name" value="NPHP3-like_N"/>
</dbReference>
<keyword evidence="1" id="KW-0677">Repeat</keyword>
<dbReference type="Pfam" id="PF24883">
    <property type="entry name" value="NPHP3_N"/>
    <property type="match status" value="1"/>
</dbReference>
<comment type="caution">
    <text evidence="3">The sequence shown here is derived from an EMBL/GenBank/DDBJ whole genome shotgun (WGS) entry which is preliminary data.</text>
</comment>
<evidence type="ECO:0000256" key="1">
    <source>
        <dbReference type="ARBA" id="ARBA00022737"/>
    </source>
</evidence>
<dbReference type="RefSeq" id="XP_060412063.1">
    <property type="nucleotide sequence ID" value="XM_060564994.1"/>
</dbReference>
<reference evidence="3" key="1">
    <citation type="submission" date="2021-06" db="EMBL/GenBank/DDBJ databases">
        <title>Comparative genomics, transcriptomics and evolutionary studies reveal genomic signatures of adaptation to plant cell wall in hemibiotrophic fungi.</title>
        <authorList>
            <consortium name="DOE Joint Genome Institute"/>
            <person name="Baroncelli R."/>
            <person name="Diaz J.F."/>
            <person name="Benocci T."/>
            <person name="Peng M."/>
            <person name="Battaglia E."/>
            <person name="Haridas S."/>
            <person name="Andreopoulos W."/>
            <person name="Labutti K."/>
            <person name="Pangilinan J."/>
            <person name="Floch G.L."/>
            <person name="Makela M.R."/>
            <person name="Henrissat B."/>
            <person name="Grigoriev I.V."/>
            <person name="Crouch J.A."/>
            <person name="De Vries R.P."/>
            <person name="Sukno S.A."/>
            <person name="Thon M.R."/>
        </authorList>
    </citation>
    <scope>NUCLEOTIDE SEQUENCE</scope>
    <source>
        <strain evidence="3">CBS 125086</strain>
    </source>
</reference>